<comment type="similarity">
    <text evidence="1">Belongs to the peptidase S51 family.</text>
</comment>
<dbReference type="SUPFAM" id="SSF52317">
    <property type="entry name" value="Class I glutamine amidotransferase-like"/>
    <property type="match status" value="1"/>
</dbReference>
<evidence type="ECO:0000313" key="5">
    <source>
        <dbReference type="EMBL" id="KAG7311309.1"/>
    </source>
</evidence>
<evidence type="ECO:0000256" key="2">
    <source>
        <dbReference type="ARBA" id="ARBA00022670"/>
    </source>
</evidence>
<name>A0ABQ7R235_PLUXY</name>
<gene>
    <name evidence="5" type="ORF">JYU34_002346</name>
</gene>
<evidence type="ECO:0000256" key="3">
    <source>
        <dbReference type="ARBA" id="ARBA00022801"/>
    </source>
</evidence>
<evidence type="ECO:0000313" key="6">
    <source>
        <dbReference type="Proteomes" id="UP000823941"/>
    </source>
</evidence>
<comment type="caution">
    <text evidence="5">The sequence shown here is derived from an EMBL/GenBank/DDBJ whole genome shotgun (WGS) entry which is preliminary data.</text>
</comment>
<organism evidence="5 6">
    <name type="scientific">Plutella xylostella</name>
    <name type="common">Diamondback moth</name>
    <name type="synonym">Plutella maculipennis</name>
    <dbReference type="NCBI Taxonomy" id="51655"/>
    <lineage>
        <taxon>Eukaryota</taxon>
        <taxon>Metazoa</taxon>
        <taxon>Ecdysozoa</taxon>
        <taxon>Arthropoda</taxon>
        <taxon>Hexapoda</taxon>
        <taxon>Insecta</taxon>
        <taxon>Pterygota</taxon>
        <taxon>Neoptera</taxon>
        <taxon>Endopterygota</taxon>
        <taxon>Lepidoptera</taxon>
        <taxon>Glossata</taxon>
        <taxon>Ditrysia</taxon>
        <taxon>Yponomeutoidea</taxon>
        <taxon>Plutellidae</taxon>
        <taxon>Plutella</taxon>
    </lineage>
</organism>
<dbReference type="Proteomes" id="UP000823941">
    <property type="component" value="Chromosome 4"/>
</dbReference>
<dbReference type="NCBIfam" id="NF003642">
    <property type="entry name" value="PRK05282.1"/>
    <property type="match status" value="1"/>
</dbReference>
<accession>A0ABQ7R235</accession>
<dbReference type="Pfam" id="PF03575">
    <property type="entry name" value="Peptidase_S51"/>
    <property type="match status" value="1"/>
</dbReference>
<evidence type="ECO:0000256" key="1">
    <source>
        <dbReference type="ARBA" id="ARBA00006534"/>
    </source>
</evidence>
<keyword evidence="4" id="KW-0720">Serine protease</keyword>
<dbReference type="InterPro" id="IPR029062">
    <property type="entry name" value="Class_I_gatase-like"/>
</dbReference>
<proteinExistence type="inferred from homology"/>
<dbReference type="PANTHER" id="PTHR20842:SF0">
    <property type="entry name" value="ALPHA-ASPARTYL DIPEPTIDASE"/>
    <property type="match status" value="1"/>
</dbReference>
<dbReference type="PANTHER" id="PTHR20842">
    <property type="entry name" value="PROTEASE S51 ALPHA-ASPARTYL DIPEPTIDASE"/>
    <property type="match status" value="1"/>
</dbReference>
<protein>
    <recommendedName>
        <fullName evidence="7">Alpha-aspartyl dipeptidase</fullName>
    </recommendedName>
</protein>
<keyword evidence="2" id="KW-0645">Protease</keyword>
<evidence type="ECO:0000256" key="4">
    <source>
        <dbReference type="ARBA" id="ARBA00022825"/>
    </source>
</evidence>
<sequence>MSAAMKCCRQALLLSSSNCDGYSMLEFAKNEICSALSKNTAKELIFVPYAQKDYNAYTSKIKAVIEPWGFEVKGLHTFPDPVKAINASKAIFVGGGNTFLLLKTLYEQNLVDLINKRVLEEGMLYIGSSAGTNVATISIHTTNDMPIVYPPSFNAIGIVKFNINPHYIDTVENIKHKGETRDQRLQEFLEMEHSGRVFGLREGAILKVDGEKLLVTGVNGAVLFEKNGEKIEYPVGSDVSFLENH</sequence>
<keyword evidence="6" id="KW-1185">Reference proteome</keyword>
<evidence type="ECO:0008006" key="7">
    <source>
        <dbReference type="Google" id="ProtNLM"/>
    </source>
</evidence>
<keyword evidence="3" id="KW-0378">Hydrolase</keyword>
<dbReference type="CDD" id="cd03146">
    <property type="entry name" value="GAT1_Peptidase_E"/>
    <property type="match status" value="1"/>
</dbReference>
<reference evidence="5 6" key="1">
    <citation type="submission" date="2021-06" db="EMBL/GenBank/DDBJ databases">
        <title>A haploid diamondback moth (Plutella xylostella L.) genome assembly resolves 31 chromosomes and identifies a diamide resistance mutation.</title>
        <authorList>
            <person name="Ward C.M."/>
            <person name="Perry K.D."/>
            <person name="Baker G."/>
            <person name="Powis K."/>
            <person name="Heckel D.G."/>
            <person name="Baxter S.W."/>
        </authorList>
    </citation>
    <scope>NUCLEOTIDE SEQUENCE [LARGE SCALE GENOMIC DNA]</scope>
    <source>
        <strain evidence="5 6">LV</strain>
        <tissue evidence="5">Single pupa</tissue>
    </source>
</reference>
<dbReference type="Gene3D" id="3.40.50.880">
    <property type="match status" value="1"/>
</dbReference>
<dbReference type="InterPro" id="IPR005320">
    <property type="entry name" value="Peptidase_S51"/>
</dbReference>
<dbReference type="EMBL" id="JAHIBW010000004">
    <property type="protein sequence ID" value="KAG7311309.1"/>
    <property type="molecule type" value="Genomic_DNA"/>
</dbReference>